<dbReference type="EMBL" id="JACIHM010000013">
    <property type="protein sequence ID" value="MBB4449341.1"/>
    <property type="molecule type" value="Genomic_DNA"/>
</dbReference>
<evidence type="ECO:0000313" key="4">
    <source>
        <dbReference type="Proteomes" id="UP000520770"/>
    </source>
</evidence>
<reference evidence="4 5" key="1">
    <citation type="submission" date="2020-08" db="EMBL/GenBank/DDBJ databases">
        <title>Genomic Encyclopedia of Type Strains, Phase IV (KMG-V): Genome sequencing to study the core and pangenomes of soil and plant-associated prokaryotes.</title>
        <authorList>
            <person name="Whitman W."/>
        </authorList>
    </citation>
    <scope>NUCLEOTIDE SEQUENCE [LARGE SCALE GENOMIC DNA]</scope>
    <source>
        <strain evidence="2 5">SEMIA 444</strain>
        <strain evidence="1 4">SEMIA 448</strain>
        <strain evidence="3 6">SEMIA 452</strain>
    </source>
</reference>
<accession>A0A7W6V5D3</accession>
<evidence type="ECO:0000313" key="5">
    <source>
        <dbReference type="Proteomes" id="UP000524535"/>
    </source>
</evidence>
<dbReference type="EMBL" id="JACIGY010000013">
    <property type="protein sequence ID" value="MBB4414725.1"/>
    <property type="molecule type" value="Genomic_DNA"/>
</dbReference>
<organism evidence="3 6">
    <name type="scientific">Aliirhizobium cellulosilyticum</name>
    <dbReference type="NCBI Taxonomy" id="393664"/>
    <lineage>
        <taxon>Bacteria</taxon>
        <taxon>Pseudomonadati</taxon>
        <taxon>Pseudomonadota</taxon>
        <taxon>Alphaproteobacteria</taxon>
        <taxon>Hyphomicrobiales</taxon>
        <taxon>Rhizobiaceae</taxon>
        <taxon>Aliirhizobium</taxon>
    </lineage>
</organism>
<dbReference type="Proteomes" id="UP000520770">
    <property type="component" value="Unassembled WGS sequence"/>
</dbReference>
<dbReference type="Proteomes" id="UP000524535">
    <property type="component" value="Unassembled WGS sequence"/>
</dbReference>
<keyword evidence="5" id="KW-1185">Reference proteome</keyword>
<proteinExistence type="predicted"/>
<dbReference type="Proteomes" id="UP000576087">
    <property type="component" value="Unassembled WGS sequence"/>
</dbReference>
<sequence>MTQITLSEPHLCMGSDPNFECRHPEHLTLLPASFAAAAASWGLLVARQYRVFDGLRDESIDGNFSDILALLHLTSRALKIECFVSNCCTR</sequence>
<comment type="caution">
    <text evidence="3">The sequence shown here is derived from an EMBL/GenBank/DDBJ whole genome shotgun (WGS) entry which is preliminary data.</text>
</comment>
<protein>
    <submittedName>
        <fullName evidence="3">Uncharacterized protein</fullName>
    </submittedName>
</protein>
<gene>
    <name evidence="2" type="ORF">GGE31_005271</name>
    <name evidence="1" type="ORF">GGE33_005314</name>
    <name evidence="3" type="ORF">GGE35_005195</name>
</gene>
<dbReference type="RefSeq" id="WP_183829934.1">
    <property type="nucleotide sequence ID" value="NZ_JACIGW010000012.1"/>
</dbReference>
<evidence type="ECO:0000313" key="2">
    <source>
        <dbReference type="EMBL" id="MBB4414725.1"/>
    </source>
</evidence>
<evidence type="ECO:0000313" key="3">
    <source>
        <dbReference type="EMBL" id="MBB4449341.1"/>
    </source>
</evidence>
<dbReference type="EMBL" id="JACIGW010000012">
    <property type="protein sequence ID" value="MBB4351532.1"/>
    <property type="molecule type" value="Genomic_DNA"/>
</dbReference>
<dbReference type="AlphaFoldDB" id="A0A7W6V5D3"/>
<name>A0A7W6V5D3_9HYPH</name>
<evidence type="ECO:0000313" key="6">
    <source>
        <dbReference type="Proteomes" id="UP000576087"/>
    </source>
</evidence>
<evidence type="ECO:0000313" key="1">
    <source>
        <dbReference type="EMBL" id="MBB4351532.1"/>
    </source>
</evidence>